<feature type="compositionally biased region" description="Polar residues" evidence="3">
    <location>
        <begin position="262"/>
        <end position="271"/>
    </location>
</feature>
<feature type="domain" description="K Homology" evidence="4">
    <location>
        <begin position="83"/>
        <end position="156"/>
    </location>
</feature>
<dbReference type="Pfam" id="PF00013">
    <property type="entry name" value="KH_1"/>
    <property type="match status" value="2"/>
</dbReference>
<feature type="compositionally biased region" description="Low complexity" evidence="3">
    <location>
        <begin position="397"/>
        <end position="406"/>
    </location>
</feature>
<evidence type="ECO:0000259" key="4">
    <source>
        <dbReference type="SMART" id="SM00322"/>
    </source>
</evidence>
<dbReference type="Proteomes" id="UP000796880">
    <property type="component" value="Unassembled WGS sequence"/>
</dbReference>
<dbReference type="PANTHER" id="PTHR10288">
    <property type="entry name" value="KH DOMAIN CONTAINING RNA BINDING PROTEIN"/>
    <property type="match status" value="1"/>
</dbReference>
<feature type="compositionally biased region" description="Low complexity" evidence="3">
    <location>
        <begin position="320"/>
        <end position="344"/>
    </location>
</feature>
<evidence type="ECO:0000256" key="1">
    <source>
        <dbReference type="ARBA" id="ARBA00022737"/>
    </source>
</evidence>
<feature type="compositionally biased region" description="Polar residues" evidence="3">
    <location>
        <begin position="407"/>
        <end position="417"/>
    </location>
</feature>
<feature type="compositionally biased region" description="Basic and acidic residues" evidence="3">
    <location>
        <begin position="1"/>
        <end position="10"/>
    </location>
</feature>
<organism evidence="5 6">
    <name type="scientific">Rhamnella rubrinervis</name>
    <dbReference type="NCBI Taxonomy" id="2594499"/>
    <lineage>
        <taxon>Eukaryota</taxon>
        <taxon>Viridiplantae</taxon>
        <taxon>Streptophyta</taxon>
        <taxon>Embryophyta</taxon>
        <taxon>Tracheophyta</taxon>
        <taxon>Spermatophyta</taxon>
        <taxon>Magnoliopsida</taxon>
        <taxon>eudicotyledons</taxon>
        <taxon>Gunneridae</taxon>
        <taxon>Pentapetalae</taxon>
        <taxon>rosids</taxon>
        <taxon>fabids</taxon>
        <taxon>Rosales</taxon>
        <taxon>Rhamnaceae</taxon>
        <taxon>rhamnoid group</taxon>
        <taxon>Rhamneae</taxon>
        <taxon>Rhamnella</taxon>
    </lineage>
</organism>
<dbReference type="SUPFAM" id="SSF54791">
    <property type="entry name" value="Eukaryotic type KH-domain (KH-domain type I)"/>
    <property type="match status" value="2"/>
</dbReference>
<feature type="compositionally biased region" description="Low complexity" evidence="3">
    <location>
        <begin position="58"/>
        <end position="69"/>
    </location>
</feature>
<dbReference type="EMBL" id="VOIH02000010">
    <property type="protein sequence ID" value="KAF3435688.1"/>
    <property type="molecule type" value="Genomic_DNA"/>
</dbReference>
<sequence length="534" mass="58030">MKEELEEHQVNSDTTTDSTKRKLEDNILLAKQKAQEIAARLVSNAESKRPRLDDDSSESAPPSNSISNPTFPVFIAAQAHGSQGSNKKISIPNGKVGLIIGKGGETIKYLQHQSGAKIQITKDSEVDPYSLTRDVDLMGTSEQISRAEQLINEVISQTDTGGSVPSASHGFNSIQSGAEQFIMKVPNNKVALLIGKGGETIRNMQSKSGARIQIIPLHLPPGDTSTERNVHIDGLQEQIESAKELINEVISGKRLVKPSGANSYVQPSYPSHAQWGQQVQPPMQQQQPQYEYGQSGSYHTPPVPGSYYSSYPTQATGWDQSNQSTISQPPQQSTGYGYYGQQAQMGSTPQNPDYSYSQTLTSHSYDQSYSHQSSNYGQNISSQAYGPPPVPSNPNETSFSQTTQQSPSNPLNYSQPMANPQAGYWAYPNSISQPPAPTLYDQTGYYQTSYGGEQQVQVPPPPLQPGYGEGGYPFQSAPEHAPSSYVQATNHPDHGESQLVQQIQKQTNGDQSTADENSVEGSDPVKQETNTSQS</sequence>
<dbReference type="AlphaFoldDB" id="A0A8K0GSS8"/>
<accession>A0A8K0GSS8</accession>
<evidence type="ECO:0000313" key="5">
    <source>
        <dbReference type="EMBL" id="KAF3435688.1"/>
    </source>
</evidence>
<dbReference type="InterPro" id="IPR036612">
    <property type="entry name" value="KH_dom_type_1_sf"/>
</dbReference>
<dbReference type="InterPro" id="IPR004088">
    <property type="entry name" value="KH_dom_type_1"/>
</dbReference>
<dbReference type="SMART" id="SM00322">
    <property type="entry name" value="KH"/>
    <property type="match status" value="2"/>
</dbReference>
<gene>
    <name evidence="5" type="ORF">FNV43_RR22779</name>
</gene>
<feature type="domain" description="K Homology" evidence="4">
    <location>
        <begin position="177"/>
        <end position="251"/>
    </location>
</feature>
<feature type="compositionally biased region" description="Polar residues" evidence="3">
    <location>
        <begin position="498"/>
        <end position="520"/>
    </location>
</feature>
<keyword evidence="1" id="KW-0677">Repeat</keyword>
<feature type="region of interest" description="Disordered" evidence="3">
    <location>
        <begin position="262"/>
        <end position="417"/>
    </location>
</feature>
<feature type="compositionally biased region" description="Low complexity" evidence="3">
    <location>
        <begin position="362"/>
        <end position="374"/>
    </location>
</feature>
<comment type="caution">
    <text evidence="5">The sequence shown here is derived from an EMBL/GenBank/DDBJ whole genome shotgun (WGS) entry which is preliminary data.</text>
</comment>
<feature type="compositionally biased region" description="Polar residues" evidence="3">
    <location>
        <begin position="345"/>
        <end position="361"/>
    </location>
</feature>
<keyword evidence="2" id="KW-0694">RNA-binding</keyword>
<dbReference type="Gene3D" id="3.30.1370.10">
    <property type="entry name" value="K Homology domain, type 1"/>
    <property type="match status" value="2"/>
</dbReference>
<evidence type="ECO:0000256" key="3">
    <source>
        <dbReference type="SAM" id="MobiDB-lite"/>
    </source>
</evidence>
<feature type="region of interest" description="Disordered" evidence="3">
    <location>
        <begin position="40"/>
        <end position="69"/>
    </location>
</feature>
<feature type="compositionally biased region" description="Polar residues" evidence="3">
    <location>
        <begin position="375"/>
        <end position="384"/>
    </location>
</feature>
<dbReference type="InterPro" id="IPR004087">
    <property type="entry name" value="KH_dom"/>
</dbReference>
<evidence type="ECO:0000256" key="2">
    <source>
        <dbReference type="PROSITE-ProRule" id="PRU00117"/>
    </source>
</evidence>
<protein>
    <recommendedName>
        <fullName evidence="4">K Homology domain-containing protein</fullName>
    </recommendedName>
</protein>
<feature type="region of interest" description="Disordered" evidence="3">
    <location>
        <begin position="436"/>
        <end position="534"/>
    </location>
</feature>
<dbReference type="GO" id="GO:0003723">
    <property type="term" value="F:RNA binding"/>
    <property type="evidence" value="ECO:0007669"/>
    <property type="project" value="UniProtKB-UniRule"/>
</dbReference>
<dbReference type="OrthoDB" id="5204190at2759"/>
<proteinExistence type="predicted"/>
<feature type="compositionally biased region" description="Low complexity" evidence="3">
    <location>
        <begin position="274"/>
        <end position="298"/>
    </location>
</feature>
<feature type="region of interest" description="Disordered" evidence="3">
    <location>
        <begin position="1"/>
        <end position="23"/>
    </location>
</feature>
<evidence type="ECO:0000313" key="6">
    <source>
        <dbReference type="Proteomes" id="UP000796880"/>
    </source>
</evidence>
<feature type="compositionally biased region" description="Polar residues" evidence="3">
    <location>
        <begin position="440"/>
        <end position="450"/>
    </location>
</feature>
<reference evidence="5" key="1">
    <citation type="submission" date="2020-03" db="EMBL/GenBank/DDBJ databases">
        <title>A high-quality chromosome-level genome assembly of a woody plant with both climbing and erect habits, Rhamnella rubrinervis.</title>
        <authorList>
            <person name="Lu Z."/>
            <person name="Yang Y."/>
            <person name="Zhu X."/>
            <person name="Sun Y."/>
        </authorList>
    </citation>
    <scope>NUCLEOTIDE SEQUENCE</scope>
    <source>
        <strain evidence="5">BYM</strain>
        <tissue evidence="5">Leaf</tissue>
    </source>
</reference>
<dbReference type="PROSITE" id="PS50084">
    <property type="entry name" value="KH_TYPE_1"/>
    <property type="match status" value="2"/>
</dbReference>
<name>A0A8K0GSS8_9ROSA</name>
<keyword evidence="6" id="KW-1185">Reference proteome</keyword>